<evidence type="ECO:0000256" key="6">
    <source>
        <dbReference type="ARBA" id="ARBA00049185"/>
    </source>
</evidence>
<dbReference type="GO" id="GO:0030170">
    <property type="term" value="F:pyridoxal phosphate binding"/>
    <property type="evidence" value="ECO:0007669"/>
    <property type="project" value="InterPro"/>
</dbReference>
<feature type="non-terminal residue" evidence="8">
    <location>
        <position position="106"/>
    </location>
</feature>
<dbReference type="Pfam" id="PF00155">
    <property type="entry name" value="Aminotran_1_2"/>
    <property type="match status" value="1"/>
</dbReference>
<keyword evidence="4" id="KW-0808">Transferase</keyword>
<evidence type="ECO:0000256" key="3">
    <source>
        <dbReference type="ARBA" id="ARBA00022576"/>
    </source>
</evidence>
<sequence length="106" mass="11394">MAYLYVKIGLLEDLGNAPSGAIVLLHACAHNPTGGFASGSLDADAQAVRMFVADGGECFAAQSYAKNMGLYGEHSNLYNEWTIELKAMADRIISMRKQLLEALIAK</sequence>
<dbReference type="Gene3D" id="3.40.640.10">
    <property type="entry name" value="Type I PLP-dependent aspartate aminotransferase-like (Major domain)"/>
    <property type="match status" value="2"/>
</dbReference>
<organism evidence="8">
    <name type="scientific">Tanacetum cinerariifolium</name>
    <name type="common">Dalmatian daisy</name>
    <name type="synonym">Chrysanthemum cinerariifolium</name>
    <dbReference type="NCBI Taxonomy" id="118510"/>
    <lineage>
        <taxon>Eukaryota</taxon>
        <taxon>Viridiplantae</taxon>
        <taxon>Streptophyta</taxon>
        <taxon>Embryophyta</taxon>
        <taxon>Tracheophyta</taxon>
        <taxon>Spermatophyta</taxon>
        <taxon>Magnoliopsida</taxon>
        <taxon>eudicotyledons</taxon>
        <taxon>Gunneridae</taxon>
        <taxon>Pentapetalae</taxon>
        <taxon>asterids</taxon>
        <taxon>campanulids</taxon>
        <taxon>Asterales</taxon>
        <taxon>Asteraceae</taxon>
        <taxon>Asteroideae</taxon>
        <taxon>Anthemideae</taxon>
        <taxon>Anthemidinae</taxon>
        <taxon>Tanacetum</taxon>
    </lineage>
</organism>
<comment type="catalytic activity">
    <reaction evidence="6">
        <text>L-aspartate + 2-oxoglutarate = oxaloacetate + L-glutamate</text>
        <dbReference type="Rhea" id="RHEA:21824"/>
        <dbReference type="ChEBI" id="CHEBI:16452"/>
        <dbReference type="ChEBI" id="CHEBI:16810"/>
        <dbReference type="ChEBI" id="CHEBI:29985"/>
        <dbReference type="ChEBI" id="CHEBI:29991"/>
        <dbReference type="EC" id="2.6.1.1"/>
    </reaction>
</comment>
<dbReference type="SUPFAM" id="SSF53383">
    <property type="entry name" value="PLP-dependent transferases"/>
    <property type="match status" value="1"/>
</dbReference>
<evidence type="ECO:0000256" key="5">
    <source>
        <dbReference type="ARBA" id="ARBA00022898"/>
    </source>
</evidence>
<comment type="caution">
    <text evidence="8">The sequence shown here is derived from an EMBL/GenBank/DDBJ whole genome shotgun (WGS) entry which is preliminary data.</text>
</comment>
<dbReference type="AlphaFoldDB" id="A0A699R9D5"/>
<proteinExistence type="predicted"/>
<dbReference type="InterPro" id="IPR015421">
    <property type="entry name" value="PyrdxlP-dep_Trfase_major"/>
</dbReference>
<comment type="subunit">
    <text evidence="2">Homodimer.</text>
</comment>
<comment type="cofactor">
    <cofactor evidence="1">
        <name>pyridoxal 5'-phosphate</name>
        <dbReference type="ChEBI" id="CHEBI:597326"/>
    </cofactor>
</comment>
<dbReference type="InterPro" id="IPR004839">
    <property type="entry name" value="Aminotransferase_I/II_large"/>
</dbReference>
<dbReference type="GO" id="GO:0005739">
    <property type="term" value="C:mitochondrion"/>
    <property type="evidence" value="ECO:0007669"/>
    <property type="project" value="TreeGrafter"/>
</dbReference>
<dbReference type="PANTHER" id="PTHR11879:SF22">
    <property type="entry name" value="ASPARTATE AMINOTRANSFERASE, MITOCHONDRIAL"/>
    <property type="match status" value="1"/>
</dbReference>
<evidence type="ECO:0000259" key="7">
    <source>
        <dbReference type="Pfam" id="PF00155"/>
    </source>
</evidence>
<dbReference type="GO" id="GO:0006520">
    <property type="term" value="P:amino acid metabolic process"/>
    <property type="evidence" value="ECO:0007669"/>
    <property type="project" value="InterPro"/>
</dbReference>
<dbReference type="InterPro" id="IPR000796">
    <property type="entry name" value="Asp_trans"/>
</dbReference>
<dbReference type="PANTHER" id="PTHR11879">
    <property type="entry name" value="ASPARTATE AMINOTRANSFERASE"/>
    <property type="match status" value="1"/>
</dbReference>
<evidence type="ECO:0000256" key="1">
    <source>
        <dbReference type="ARBA" id="ARBA00001933"/>
    </source>
</evidence>
<dbReference type="InterPro" id="IPR015424">
    <property type="entry name" value="PyrdxlP-dep_Trfase"/>
</dbReference>
<keyword evidence="5" id="KW-0663">Pyridoxal phosphate</keyword>
<evidence type="ECO:0000256" key="2">
    <source>
        <dbReference type="ARBA" id="ARBA00011738"/>
    </source>
</evidence>
<dbReference type="GO" id="GO:0004069">
    <property type="term" value="F:L-aspartate:2-oxoglutarate aminotransferase activity"/>
    <property type="evidence" value="ECO:0007669"/>
    <property type="project" value="UniProtKB-EC"/>
</dbReference>
<gene>
    <name evidence="8" type="ORF">Tci_851524</name>
</gene>
<evidence type="ECO:0000313" key="8">
    <source>
        <dbReference type="EMBL" id="GFC79554.1"/>
    </source>
</evidence>
<reference evidence="8" key="1">
    <citation type="journal article" date="2019" name="Sci. Rep.">
        <title>Draft genome of Tanacetum cinerariifolium, the natural source of mosquito coil.</title>
        <authorList>
            <person name="Yamashiro T."/>
            <person name="Shiraishi A."/>
            <person name="Satake H."/>
            <person name="Nakayama K."/>
        </authorList>
    </citation>
    <scope>NUCLEOTIDE SEQUENCE</scope>
</reference>
<dbReference type="EMBL" id="BKCJ011071007">
    <property type="protein sequence ID" value="GFC79554.1"/>
    <property type="molecule type" value="Genomic_DNA"/>
</dbReference>
<accession>A0A699R9D5</accession>
<evidence type="ECO:0000256" key="4">
    <source>
        <dbReference type="ARBA" id="ARBA00022679"/>
    </source>
</evidence>
<keyword evidence="3" id="KW-0032">Aminotransferase</keyword>
<name>A0A699R9D5_TANCI</name>
<protein>
    <recommendedName>
        <fullName evidence="7">Aminotransferase class I/classII large domain-containing protein</fullName>
    </recommendedName>
</protein>
<feature type="domain" description="Aminotransferase class I/classII large" evidence="7">
    <location>
        <begin position="35"/>
        <end position="73"/>
    </location>
</feature>